<keyword evidence="3" id="KW-1185">Reference proteome</keyword>
<protein>
    <submittedName>
        <fullName evidence="2">Uncharacterized protein</fullName>
    </submittedName>
</protein>
<dbReference type="Proteomes" id="UP001292094">
    <property type="component" value="Unassembled WGS sequence"/>
</dbReference>
<feature type="compositionally biased region" description="Basic and acidic residues" evidence="1">
    <location>
        <begin position="1"/>
        <end position="25"/>
    </location>
</feature>
<evidence type="ECO:0000256" key="1">
    <source>
        <dbReference type="SAM" id="MobiDB-lite"/>
    </source>
</evidence>
<feature type="region of interest" description="Disordered" evidence="1">
    <location>
        <begin position="1"/>
        <end position="91"/>
    </location>
</feature>
<feature type="compositionally biased region" description="Basic and acidic residues" evidence="1">
    <location>
        <begin position="32"/>
        <end position="43"/>
    </location>
</feature>
<dbReference type="AlphaFoldDB" id="A0AAE1NXH9"/>
<accession>A0AAE1NXH9</accession>
<proteinExistence type="predicted"/>
<evidence type="ECO:0000313" key="2">
    <source>
        <dbReference type="EMBL" id="KAK4298170.1"/>
    </source>
</evidence>
<reference evidence="2" key="1">
    <citation type="submission" date="2023-11" db="EMBL/GenBank/DDBJ databases">
        <title>Genome assemblies of two species of porcelain crab, Petrolisthes cinctipes and Petrolisthes manimaculis (Anomura: Porcellanidae).</title>
        <authorList>
            <person name="Angst P."/>
        </authorList>
    </citation>
    <scope>NUCLEOTIDE SEQUENCE</scope>
    <source>
        <strain evidence="2">PB745_02</strain>
        <tissue evidence="2">Gill</tissue>
    </source>
</reference>
<gene>
    <name evidence="2" type="ORF">Pmani_029453</name>
</gene>
<organism evidence="2 3">
    <name type="scientific">Petrolisthes manimaculis</name>
    <dbReference type="NCBI Taxonomy" id="1843537"/>
    <lineage>
        <taxon>Eukaryota</taxon>
        <taxon>Metazoa</taxon>
        <taxon>Ecdysozoa</taxon>
        <taxon>Arthropoda</taxon>
        <taxon>Crustacea</taxon>
        <taxon>Multicrustacea</taxon>
        <taxon>Malacostraca</taxon>
        <taxon>Eumalacostraca</taxon>
        <taxon>Eucarida</taxon>
        <taxon>Decapoda</taxon>
        <taxon>Pleocyemata</taxon>
        <taxon>Anomura</taxon>
        <taxon>Galatheoidea</taxon>
        <taxon>Porcellanidae</taxon>
        <taxon>Petrolisthes</taxon>
    </lineage>
</organism>
<name>A0AAE1NXH9_9EUCA</name>
<evidence type="ECO:0000313" key="3">
    <source>
        <dbReference type="Proteomes" id="UP001292094"/>
    </source>
</evidence>
<dbReference type="EMBL" id="JAWZYT010003479">
    <property type="protein sequence ID" value="KAK4298170.1"/>
    <property type="molecule type" value="Genomic_DNA"/>
</dbReference>
<sequence>MGPSDGRVEELSERGGDKQVREPWLIRRRRKGQSDKASKVEQTKHRRKEGRQGQSGQGDEETTKLINQVKPLQVRQATGEGSEAGPPSGRLSACLIPPPRRHTAGVSNEPCLSLPKPHPASSLPYLSLTHSYPTSLLFSITLPYLQPTENSLSNSASHLFCFPFYTLNPSHHHPTSPSPCLTITLPHHHPASPSPCHQFTT</sequence>
<comment type="caution">
    <text evidence="2">The sequence shown here is derived from an EMBL/GenBank/DDBJ whole genome shotgun (WGS) entry which is preliminary data.</text>
</comment>